<protein>
    <submittedName>
        <fullName evidence="2">Aminoglycoside phosphotransferase</fullName>
    </submittedName>
</protein>
<evidence type="ECO:0000313" key="2">
    <source>
        <dbReference type="EMBL" id="AII07791.1"/>
    </source>
</evidence>
<dbReference type="PANTHER" id="PTHR21310">
    <property type="entry name" value="AMINOGLYCOSIDE PHOSPHOTRANSFERASE-RELATED-RELATED"/>
    <property type="match status" value="1"/>
</dbReference>
<gene>
    <name evidence="2" type="ORF">EP51_25380</name>
</gene>
<name>A0A076EPH7_RHOOP</name>
<dbReference type="Pfam" id="PF01636">
    <property type="entry name" value="APH"/>
    <property type="match status" value="1"/>
</dbReference>
<feature type="domain" description="Aminoglycoside phosphotransferase" evidence="1">
    <location>
        <begin position="51"/>
        <end position="269"/>
    </location>
</feature>
<dbReference type="PROSITE" id="PS00108">
    <property type="entry name" value="PROTEIN_KINASE_ST"/>
    <property type="match status" value="1"/>
</dbReference>
<dbReference type="InterPro" id="IPR002575">
    <property type="entry name" value="Aminoglycoside_PTrfase"/>
</dbReference>
<dbReference type="PANTHER" id="PTHR21310:SF57">
    <property type="entry name" value="BLR2944 PROTEIN"/>
    <property type="match status" value="1"/>
</dbReference>
<dbReference type="InterPro" id="IPR041726">
    <property type="entry name" value="ACAD10_11_N"/>
</dbReference>
<organism evidence="2 3">
    <name type="scientific">Rhodococcus opacus</name>
    <name type="common">Nocardia opaca</name>
    <dbReference type="NCBI Taxonomy" id="37919"/>
    <lineage>
        <taxon>Bacteria</taxon>
        <taxon>Bacillati</taxon>
        <taxon>Actinomycetota</taxon>
        <taxon>Actinomycetes</taxon>
        <taxon>Mycobacteriales</taxon>
        <taxon>Nocardiaceae</taxon>
        <taxon>Rhodococcus</taxon>
    </lineage>
</organism>
<keyword evidence="2" id="KW-0808">Transferase</keyword>
<proteinExistence type="predicted"/>
<dbReference type="InterPro" id="IPR011009">
    <property type="entry name" value="Kinase-like_dom_sf"/>
</dbReference>
<dbReference type="Gene3D" id="3.90.1200.10">
    <property type="match status" value="1"/>
</dbReference>
<dbReference type="AlphaFoldDB" id="A0A076EPH7"/>
<dbReference type="GO" id="GO:0004672">
    <property type="term" value="F:protein kinase activity"/>
    <property type="evidence" value="ECO:0007669"/>
    <property type="project" value="InterPro"/>
</dbReference>
<dbReference type="CDD" id="cd05154">
    <property type="entry name" value="ACAD10_11_N-like"/>
    <property type="match status" value="1"/>
</dbReference>
<dbReference type="InterPro" id="IPR008271">
    <property type="entry name" value="Ser/Thr_kinase_AS"/>
</dbReference>
<dbReference type="EMBL" id="CP008947">
    <property type="protein sequence ID" value="AII07791.1"/>
    <property type="molecule type" value="Genomic_DNA"/>
</dbReference>
<reference evidence="2 3" key="1">
    <citation type="submission" date="2014-07" db="EMBL/GenBank/DDBJ databases">
        <title>Genome Sequence of Rhodococcus opacus Strain R7, a Biodegrader of Mono- and Polycyclic Aromatic Hydrocarbons.</title>
        <authorList>
            <person name="Di Gennaro P."/>
            <person name="Zampolli J."/>
            <person name="Presti I."/>
            <person name="Cappelletti M."/>
            <person name="D'Ursi P."/>
            <person name="Orro A."/>
            <person name="Mezzelani A."/>
            <person name="Milanesi L."/>
        </authorList>
    </citation>
    <scope>NUCLEOTIDE SEQUENCE [LARGE SCALE GENOMIC DNA]</scope>
    <source>
        <strain evidence="2 3">R7</strain>
    </source>
</reference>
<accession>A0A076EPH7</accession>
<dbReference type="eggNOG" id="COG3173">
    <property type="taxonomic scope" value="Bacteria"/>
</dbReference>
<evidence type="ECO:0000259" key="1">
    <source>
        <dbReference type="Pfam" id="PF01636"/>
    </source>
</evidence>
<sequence>MTPPSEIDDRLTRFLSDQLDGVGARVVGLNRIGVGRSRDNWVFDLVTDRKGTEHREPLILRSDPDGGLVDTDRNVEFALLGMLENSDLPTPGARWLDADGRWLGRPSLIMQRCPGDCDYRVLSDSQRTITQRRALAESFCELLAQVHSTDWQALGLSAVLDGSGQLGAPAELDAWEKVLRQNQLEPLPELDFAIAGLRASAPEPARTVLVHADFKPGNILLDGDRITALLDWELAHLGDPLEDLGWVTQPLRRGEHLIDGAWDADDLIAHYEGATGFEVDRTSLRWWQAFSTFKTAVMQVSGLRSFLDGRSDEPFRPTRRVLSTLLDFVVKEDLR</sequence>
<dbReference type="Gene3D" id="3.30.200.20">
    <property type="entry name" value="Phosphorylase Kinase, domain 1"/>
    <property type="match status" value="1"/>
</dbReference>
<dbReference type="Proteomes" id="UP000028488">
    <property type="component" value="Chromosome"/>
</dbReference>
<dbReference type="SUPFAM" id="SSF56112">
    <property type="entry name" value="Protein kinase-like (PK-like)"/>
    <property type="match status" value="1"/>
</dbReference>
<dbReference type="InterPro" id="IPR051678">
    <property type="entry name" value="AGP_Transferase"/>
</dbReference>
<evidence type="ECO:0000313" key="3">
    <source>
        <dbReference type="Proteomes" id="UP000028488"/>
    </source>
</evidence>